<evidence type="ECO:0000313" key="2">
    <source>
        <dbReference type="Proteomes" id="UP000093352"/>
    </source>
</evidence>
<sequence>MNTLKIISIIKKNIKSLLNLLCFICYKRKIISDNKKNANKILILFPSPSVPWSYMFQRPQQLAKFFARAGKTKDVVVYYGVQNNFKFTPDKTVKGTFFLEDNLFLYNDYSNGKLLETFNKIVIWRYWATQKEYLSNIQKNVQVINVYDVVDDVAVYDYNKKQLSDHAYLEKKSEIVVTSSKRLKKLSKREDIFLMPNACDYDFFANPNDNDINLLDKNLQEKIKGNKVKVCYYGAIADWFDTDLLVECAKSYPDWEFIIIGRLYDNIGFIDKIFDYKNIVHFDAIDYNLLPIILSKINIAIIPFKINDITKSTSPVKLFEYLAAGKPTVTTQLYEITDIKTVFISSTYEEFISNLSKAEIKSKDSDFIKEMKNIAKNNSWEKRIEDFFDFLEEKLAE</sequence>
<dbReference type="RefSeq" id="WP_068914264.1">
    <property type="nucleotide sequence ID" value="NZ_MBEW02000002.1"/>
</dbReference>
<name>A0A371INN4_9FIRM</name>
<dbReference type="SUPFAM" id="SSF53756">
    <property type="entry name" value="UDP-Glycosyltransferase/glycogen phosphorylase"/>
    <property type="match status" value="1"/>
</dbReference>
<accession>A0A371INN4</accession>
<dbReference type="AlphaFoldDB" id="A0A371INN4"/>
<dbReference type="EMBL" id="MBEW02000002">
    <property type="protein sequence ID" value="RDY22107.1"/>
    <property type="molecule type" value="Genomic_DNA"/>
</dbReference>
<protein>
    <recommendedName>
        <fullName evidence="3">Glycosyltransferase family 1 protein</fullName>
    </recommendedName>
</protein>
<gene>
    <name evidence="1" type="ORF">BBG48_001825</name>
</gene>
<proteinExistence type="predicted"/>
<organism evidence="1 2">
    <name type="scientific">Criibacterium bergeronii</name>
    <dbReference type="NCBI Taxonomy" id="1871336"/>
    <lineage>
        <taxon>Bacteria</taxon>
        <taxon>Bacillati</taxon>
        <taxon>Bacillota</taxon>
        <taxon>Clostridia</taxon>
        <taxon>Peptostreptococcales</taxon>
        <taxon>Filifactoraceae</taxon>
        <taxon>Criibacterium</taxon>
    </lineage>
</organism>
<dbReference type="STRING" id="1871336.BBG48_07595"/>
<evidence type="ECO:0008006" key="3">
    <source>
        <dbReference type="Google" id="ProtNLM"/>
    </source>
</evidence>
<dbReference type="Gene3D" id="3.40.50.2000">
    <property type="entry name" value="Glycogen Phosphorylase B"/>
    <property type="match status" value="1"/>
</dbReference>
<comment type="caution">
    <text evidence="1">The sequence shown here is derived from an EMBL/GenBank/DDBJ whole genome shotgun (WGS) entry which is preliminary data.</text>
</comment>
<dbReference type="Proteomes" id="UP000093352">
    <property type="component" value="Unassembled WGS sequence"/>
</dbReference>
<keyword evidence="2" id="KW-1185">Reference proteome</keyword>
<evidence type="ECO:0000313" key="1">
    <source>
        <dbReference type="EMBL" id="RDY22107.1"/>
    </source>
</evidence>
<reference evidence="1 2" key="1">
    <citation type="journal article" date="2016" name="Genome Announc.">
        <title>Draft Genome Sequence of Criibacterium bergeronii gen. nov., sp. nov., Strain CCRI-22567T, Isolated from a Vaginal Sample from a Woman with Bacterial Vaginosis.</title>
        <authorList>
            <person name="Maheux A.F."/>
            <person name="Berube E."/>
            <person name="Boudreau D.K."/>
            <person name="Raymond F."/>
            <person name="Corbeil J."/>
            <person name="Roy P.H."/>
            <person name="Boissinot M."/>
            <person name="Omar R.F."/>
        </authorList>
    </citation>
    <scope>NUCLEOTIDE SEQUENCE [LARGE SCALE GENOMIC DNA]</scope>
    <source>
        <strain evidence="1 2">CCRI-22567</strain>
    </source>
</reference>